<dbReference type="GO" id="GO:0006401">
    <property type="term" value="P:RNA catabolic process"/>
    <property type="evidence" value="ECO:0007669"/>
    <property type="project" value="UniProtKB-ARBA"/>
</dbReference>
<evidence type="ECO:0000256" key="3">
    <source>
        <dbReference type="SAM" id="SignalP"/>
    </source>
</evidence>
<feature type="chain" id="PRO_5011713705" evidence="3">
    <location>
        <begin position="20"/>
        <end position="252"/>
    </location>
</feature>
<dbReference type="PROSITE" id="PS00530">
    <property type="entry name" value="RNASE_T2_1"/>
    <property type="match status" value="1"/>
</dbReference>
<protein>
    <submittedName>
        <fullName evidence="4">Ribonuclease I</fullName>
    </submittedName>
</protein>
<dbReference type="InterPro" id="IPR001568">
    <property type="entry name" value="RNase_T2-like"/>
</dbReference>
<feature type="signal peptide" evidence="3">
    <location>
        <begin position="1"/>
        <end position="19"/>
    </location>
</feature>
<reference evidence="4 5" key="1">
    <citation type="submission" date="2016-10" db="EMBL/GenBank/DDBJ databases">
        <authorList>
            <person name="de Groot N.N."/>
        </authorList>
    </citation>
    <scope>NUCLEOTIDE SEQUENCE [LARGE SCALE GENOMIC DNA]</scope>
    <source>
        <strain evidence="4 5">DSM 19219</strain>
    </source>
</reference>
<dbReference type="PANTHER" id="PTHR11240:SF22">
    <property type="entry name" value="RIBONUCLEASE T2"/>
    <property type="match status" value="1"/>
</dbReference>
<evidence type="ECO:0000313" key="5">
    <source>
        <dbReference type="Proteomes" id="UP000198500"/>
    </source>
</evidence>
<dbReference type="AlphaFoldDB" id="A0A1H3FP66"/>
<dbReference type="EMBL" id="FNNI01000008">
    <property type="protein sequence ID" value="SDX92751.1"/>
    <property type="molecule type" value="Genomic_DNA"/>
</dbReference>
<dbReference type="PANTHER" id="PTHR11240">
    <property type="entry name" value="RIBONUCLEASE T2"/>
    <property type="match status" value="1"/>
</dbReference>
<dbReference type="InterPro" id="IPR018188">
    <property type="entry name" value="RNase_T2_His_AS_1"/>
</dbReference>
<dbReference type="STRING" id="574349.SAMN05443545_108101"/>
<dbReference type="GO" id="GO:0033897">
    <property type="term" value="F:ribonuclease T2 activity"/>
    <property type="evidence" value="ECO:0007669"/>
    <property type="project" value="InterPro"/>
</dbReference>
<dbReference type="Proteomes" id="UP000198500">
    <property type="component" value="Unassembled WGS sequence"/>
</dbReference>
<dbReference type="Pfam" id="PF00445">
    <property type="entry name" value="Ribonuclease_T2"/>
    <property type="match status" value="1"/>
</dbReference>
<name>A0A1H3FP66_9GAMM</name>
<evidence type="ECO:0000256" key="1">
    <source>
        <dbReference type="ARBA" id="ARBA00007469"/>
    </source>
</evidence>
<comment type="similarity">
    <text evidence="1 2">Belongs to the RNase T2 family.</text>
</comment>
<dbReference type="SUPFAM" id="SSF55895">
    <property type="entry name" value="Ribonuclease Rh-like"/>
    <property type="match status" value="1"/>
</dbReference>
<sequence>MHRGLPVILLLLCWGWGSAVQGDGTGSLDVEGVDHYTLALTWHPGFCATQGQSRDECRDPDESSAEGFVLHGLWPSLPARLAERGIDRRRWWQDGCFIEDSRPDGGFCAHPAPALPDALSNDLADAMPGRESCLDHYQYAKHAACLSLPEEAYFARAVELLARFNDSAFVDFVVINRGSDVAINDLIAVFESSFGEGTGQALHLACRGRGNRILSEIRIGIDAERLDAFPATESLVPLRPGECAPRVRIASM</sequence>
<organism evidence="4 5">
    <name type="scientific">Aidingimonas halophila</name>
    <dbReference type="NCBI Taxonomy" id="574349"/>
    <lineage>
        <taxon>Bacteria</taxon>
        <taxon>Pseudomonadati</taxon>
        <taxon>Pseudomonadota</taxon>
        <taxon>Gammaproteobacteria</taxon>
        <taxon>Oceanospirillales</taxon>
        <taxon>Halomonadaceae</taxon>
        <taxon>Aidingimonas</taxon>
    </lineage>
</organism>
<dbReference type="RefSeq" id="WP_092571448.1">
    <property type="nucleotide sequence ID" value="NZ_BMXH01000015.1"/>
</dbReference>
<dbReference type="GO" id="GO:0003723">
    <property type="term" value="F:RNA binding"/>
    <property type="evidence" value="ECO:0007669"/>
    <property type="project" value="InterPro"/>
</dbReference>
<gene>
    <name evidence="4" type="ORF">SAMN05443545_108101</name>
</gene>
<keyword evidence="5" id="KW-1185">Reference proteome</keyword>
<dbReference type="Gene3D" id="3.90.730.10">
    <property type="entry name" value="Ribonuclease T2-like"/>
    <property type="match status" value="1"/>
</dbReference>
<keyword evidence="3" id="KW-0732">Signal</keyword>
<dbReference type="InterPro" id="IPR036430">
    <property type="entry name" value="RNase_T2-like_sf"/>
</dbReference>
<proteinExistence type="inferred from homology"/>
<accession>A0A1H3FP66</accession>
<dbReference type="OrthoDB" id="4720638at2"/>
<evidence type="ECO:0000313" key="4">
    <source>
        <dbReference type="EMBL" id="SDX92751.1"/>
    </source>
</evidence>
<evidence type="ECO:0000256" key="2">
    <source>
        <dbReference type="RuleBase" id="RU004328"/>
    </source>
</evidence>